<evidence type="ECO:0000313" key="10">
    <source>
        <dbReference type="Ensembl" id="ENSLCAP00010022736.1"/>
    </source>
</evidence>
<name>A0A4W6DDE6_LATCA</name>
<dbReference type="AlphaFoldDB" id="A0A4W6DDE6"/>
<dbReference type="SMART" id="SM01052">
    <property type="entry name" value="CAP_GLY"/>
    <property type="match status" value="2"/>
</dbReference>
<feature type="coiled-coil region" evidence="7">
    <location>
        <begin position="312"/>
        <end position="339"/>
    </location>
</feature>
<evidence type="ECO:0000256" key="6">
    <source>
        <dbReference type="ARBA" id="ARBA00023212"/>
    </source>
</evidence>
<comment type="subcellular location">
    <subcellularLocation>
        <location evidence="1">Cytoplasm</location>
        <location evidence="1">Cytoskeleton</location>
    </subcellularLocation>
</comment>
<evidence type="ECO:0000256" key="7">
    <source>
        <dbReference type="SAM" id="Coils"/>
    </source>
</evidence>
<dbReference type="GO" id="GO:0005938">
    <property type="term" value="C:cell cortex"/>
    <property type="evidence" value="ECO:0007669"/>
    <property type="project" value="TreeGrafter"/>
</dbReference>
<feature type="compositionally biased region" description="Low complexity" evidence="8">
    <location>
        <begin position="270"/>
        <end position="289"/>
    </location>
</feature>
<keyword evidence="3" id="KW-0493">Microtubule</keyword>
<protein>
    <recommendedName>
        <fullName evidence="9">CAP-Gly domain-containing protein</fullName>
    </recommendedName>
</protein>
<feature type="compositionally biased region" description="Basic and acidic residues" evidence="8">
    <location>
        <begin position="619"/>
        <end position="628"/>
    </location>
</feature>
<feature type="region of interest" description="Disordered" evidence="8">
    <location>
        <begin position="125"/>
        <end position="148"/>
    </location>
</feature>
<dbReference type="PROSITE" id="PS50245">
    <property type="entry name" value="CAP_GLY_2"/>
    <property type="match status" value="2"/>
</dbReference>
<reference evidence="10" key="2">
    <citation type="submission" date="2025-08" db="UniProtKB">
        <authorList>
            <consortium name="Ensembl"/>
        </authorList>
    </citation>
    <scope>IDENTIFICATION</scope>
</reference>
<dbReference type="FunFam" id="2.30.30.190:FF:000002">
    <property type="entry name" value="CAP-Gly domain containing linker protein 1"/>
    <property type="match status" value="1"/>
</dbReference>
<gene>
    <name evidence="10" type="primary">clip1b</name>
</gene>
<feature type="coiled-coil region" evidence="7">
    <location>
        <begin position="365"/>
        <end position="507"/>
    </location>
</feature>
<dbReference type="PROSITE" id="PS00845">
    <property type="entry name" value="CAP_GLY_1"/>
    <property type="match status" value="2"/>
</dbReference>
<dbReference type="Pfam" id="PF16641">
    <property type="entry name" value="CLIP1_ZNF"/>
    <property type="match status" value="2"/>
</dbReference>
<evidence type="ECO:0000256" key="4">
    <source>
        <dbReference type="ARBA" id="ARBA00022737"/>
    </source>
</evidence>
<dbReference type="Pfam" id="PF01302">
    <property type="entry name" value="CAP_GLY"/>
    <property type="match status" value="2"/>
</dbReference>
<evidence type="ECO:0000256" key="3">
    <source>
        <dbReference type="ARBA" id="ARBA00022701"/>
    </source>
</evidence>
<reference evidence="11" key="1">
    <citation type="submission" date="2015-09" db="EMBL/GenBank/DDBJ databases">
        <authorList>
            <person name="Sai Rama Sridatta P."/>
        </authorList>
    </citation>
    <scope>NUCLEOTIDE SEQUENCE [LARGE SCALE GENOMIC DNA]</scope>
</reference>
<feature type="domain" description="CAP-Gly" evidence="9">
    <location>
        <begin position="71"/>
        <end position="113"/>
    </location>
</feature>
<feature type="coiled-coil region" evidence="7">
    <location>
        <begin position="654"/>
        <end position="712"/>
    </location>
</feature>
<dbReference type="GO" id="GO:0035371">
    <property type="term" value="C:microtubule plus-end"/>
    <property type="evidence" value="ECO:0007669"/>
    <property type="project" value="TreeGrafter"/>
</dbReference>
<dbReference type="GeneTree" id="ENSGT00940000155122"/>
<evidence type="ECO:0000256" key="1">
    <source>
        <dbReference type="ARBA" id="ARBA00004245"/>
    </source>
</evidence>
<dbReference type="GO" id="GO:0031122">
    <property type="term" value="P:cytoplasmic microtubule organization"/>
    <property type="evidence" value="ECO:0007669"/>
    <property type="project" value="TreeGrafter"/>
</dbReference>
<dbReference type="GO" id="GO:0031116">
    <property type="term" value="P:positive regulation of microtubule polymerization"/>
    <property type="evidence" value="ECO:0007669"/>
    <property type="project" value="TreeGrafter"/>
</dbReference>
<evidence type="ECO:0000256" key="5">
    <source>
        <dbReference type="ARBA" id="ARBA00023054"/>
    </source>
</evidence>
<keyword evidence="2" id="KW-0963">Cytoplasm</keyword>
<dbReference type="InterPro" id="IPR036859">
    <property type="entry name" value="CAP-Gly_dom_sf"/>
</dbReference>
<feature type="region of interest" description="Disordered" evidence="8">
    <location>
        <begin position="619"/>
        <end position="642"/>
    </location>
</feature>
<keyword evidence="11" id="KW-1185">Reference proteome</keyword>
<dbReference type="FunFam" id="2.30.30.190:FF:000001">
    <property type="entry name" value="Putative CAP-Gly domain-containing linker protein 1"/>
    <property type="match status" value="1"/>
</dbReference>
<keyword evidence="5 7" id="KW-0175">Coiled coil</keyword>
<feature type="region of interest" description="Disordered" evidence="8">
    <location>
        <begin position="26"/>
        <end position="49"/>
    </location>
</feature>
<dbReference type="GO" id="GO:0005634">
    <property type="term" value="C:nucleus"/>
    <property type="evidence" value="ECO:0007669"/>
    <property type="project" value="TreeGrafter"/>
</dbReference>
<accession>A0A4W6DDE6</accession>
<dbReference type="GO" id="GO:0051010">
    <property type="term" value="F:microtubule plus-end binding"/>
    <property type="evidence" value="ECO:0007669"/>
    <property type="project" value="TreeGrafter"/>
</dbReference>
<evidence type="ECO:0000313" key="11">
    <source>
        <dbReference type="Proteomes" id="UP000314980"/>
    </source>
</evidence>
<dbReference type="Ensembl" id="ENSLCAT00010023229.1">
    <property type="protein sequence ID" value="ENSLCAP00010022736.1"/>
    <property type="gene ID" value="ENSLCAG00010010651.1"/>
</dbReference>
<feature type="region of interest" description="Disordered" evidence="8">
    <location>
        <begin position="252"/>
        <end position="295"/>
    </location>
</feature>
<reference evidence="10" key="3">
    <citation type="submission" date="2025-09" db="UniProtKB">
        <authorList>
            <consortium name="Ensembl"/>
        </authorList>
    </citation>
    <scope>IDENTIFICATION</scope>
</reference>
<dbReference type="PANTHER" id="PTHR18916">
    <property type="entry name" value="DYNACTIN 1-RELATED MICROTUBULE-BINDING"/>
    <property type="match status" value="1"/>
</dbReference>
<dbReference type="SUPFAM" id="SSF74924">
    <property type="entry name" value="Cap-Gly domain"/>
    <property type="match status" value="2"/>
</dbReference>
<sequence length="851" mass="93765">MSTSGKTSGLKPPSKIILIKQTVMAGAPKPVPPEKSPGSVTSPTADGGGDFQIGERVWVNGNKPGYVQFIGGTQFAPGQWAGIVLDEPIGKNDGSVAGVRYFQCEDGKGIFTRPSKLSRTMLPEREANGGQASPAPGGSAASNPAAPVSGIKTSSVLNRMSSESVSNLSDTESMKKSKRELRLGDRVLVGGTKAGVVRFLGETDFAKGDWCGVELDEPLGKNDGAVAGTRYFQCMPRFGLFAPVHKVTRIGFPCTTPTKAKSSRRRSGLKRSPSASSISSLSSATSSISGKPSRAGLLTETSARYARKISGTTALQEALKEKQQHIEQLLAERDLERCEVAKATSHAGEVQQELALLRKGRDQYAMEMEAKLDQLRSLVEAADRDKVELLNQLEEEKRKVEDLQFRVEEVSITKGDLETQTRLEHAHIKELEQSLLFEKTKAEKLQRDLEDTRVATVSERSRIMELEREVADLQLRLRASQQKEDAVSLSQQQISSLKAQAQSQEKKVCGKLQRIPSAGVFVQLVLSHNYITLCACKMDYLSAPLSYNIWHGSKTIRSDVISIYCPPSSLYQSFSCEYMSIYVLCCFNLEVQTLSFHPPASVLLQLEALKQQNSKYQEELSLSKERSSSENQQTISNQDTDGEVKFQKSTGALISDKDRELETLRNEIAVLRGENAVAKTLQSAVETLERDKAQLQSRVHSLEQRLMGTQASEGEDREAPRSGDAALEQLREEKEFINFLNSVIVDLQRKNEELKIKLKKLALAEFNGNDGTDGFDEGVSKREKKATPRLFCDICDCFDLHDTEDCPTQAQSPDSVPHTTYHGNPADERPYCDICEAFGHATESCNDDQTF</sequence>
<evidence type="ECO:0000256" key="2">
    <source>
        <dbReference type="ARBA" id="ARBA00022490"/>
    </source>
</evidence>
<dbReference type="Gene3D" id="2.30.30.190">
    <property type="entry name" value="CAP Gly-rich-like domain"/>
    <property type="match status" value="2"/>
</dbReference>
<keyword evidence="6" id="KW-0206">Cytoskeleton</keyword>
<evidence type="ECO:0000256" key="8">
    <source>
        <dbReference type="SAM" id="MobiDB-lite"/>
    </source>
</evidence>
<feature type="coiled-coil region" evidence="7">
    <location>
        <begin position="737"/>
        <end position="764"/>
    </location>
</feature>
<dbReference type="PANTHER" id="PTHR18916:SF44">
    <property type="entry name" value="CAP-GLY DOMAIN-CONTAINING LINKER PROTEIN 1"/>
    <property type="match status" value="1"/>
</dbReference>
<dbReference type="InterPro" id="IPR032108">
    <property type="entry name" value="CLIP1_ZNF"/>
</dbReference>
<organism evidence="10 11">
    <name type="scientific">Lates calcarifer</name>
    <name type="common">Barramundi</name>
    <name type="synonym">Holocentrus calcarifer</name>
    <dbReference type="NCBI Taxonomy" id="8187"/>
    <lineage>
        <taxon>Eukaryota</taxon>
        <taxon>Metazoa</taxon>
        <taxon>Chordata</taxon>
        <taxon>Craniata</taxon>
        <taxon>Vertebrata</taxon>
        <taxon>Euteleostomi</taxon>
        <taxon>Actinopterygii</taxon>
        <taxon>Neopterygii</taxon>
        <taxon>Teleostei</taxon>
        <taxon>Neoteleostei</taxon>
        <taxon>Acanthomorphata</taxon>
        <taxon>Carangaria</taxon>
        <taxon>Carangaria incertae sedis</taxon>
        <taxon>Centropomidae</taxon>
        <taxon>Lates</taxon>
    </lineage>
</organism>
<dbReference type="Proteomes" id="UP000314980">
    <property type="component" value="Unassembled WGS sequence"/>
</dbReference>
<proteinExistence type="predicted"/>
<dbReference type="InterPro" id="IPR000938">
    <property type="entry name" value="CAP-Gly_domain"/>
</dbReference>
<keyword evidence="4" id="KW-0677">Repeat</keyword>
<feature type="domain" description="CAP-Gly" evidence="9">
    <location>
        <begin position="201"/>
        <end position="243"/>
    </location>
</feature>
<evidence type="ECO:0000259" key="9">
    <source>
        <dbReference type="PROSITE" id="PS50245"/>
    </source>
</evidence>
<feature type="compositionally biased region" description="Low complexity" evidence="8">
    <location>
        <begin position="128"/>
        <end position="148"/>
    </location>
</feature>